<dbReference type="GO" id="GO:0071763">
    <property type="term" value="P:nuclear membrane organization"/>
    <property type="evidence" value="ECO:0007669"/>
    <property type="project" value="TreeGrafter"/>
</dbReference>
<reference evidence="2 3" key="1">
    <citation type="submission" date="2019-06" db="EMBL/GenBank/DDBJ databases">
        <title>A chromosome-scale genome assembly of the European perch, Perca fluviatilis.</title>
        <authorList>
            <person name="Roques C."/>
            <person name="Zahm M."/>
            <person name="Cabau C."/>
            <person name="Klopp C."/>
            <person name="Bouchez O."/>
            <person name="Donnadieu C."/>
            <person name="Kuhl H."/>
            <person name="Gislard M."/>
            <person name="Guendouz S."/>
            <person name="Journot L."/>
            <person name="Haffray P."/>
            <person name="Bestin A."/>
            <person name="Morvezen R."/>
            <person name="Feron R."/>
            <person name="Wen M."/>
            <person name="Jouanno E."/>
            <person name="Herpin A."/>
            <person name="Schartl M."/>
            <person name="Postlethwait J."/>
            <person name="Schaerlinger B."/>
            <person name="Chardard D."/>
            <person name="Lecocq T."/>
            <person name="Poncet C."/>
            <person name="Jaffrelo L."/>
            <person name="Lampietro C."/>
            <person name="Guiguen Y."/>
        </authorList>
    </citation>
    <scope>NUCLEOTIDE SEQUENCE [LARGE SCALE GENOMIC DNA]</scope>
    <source>
        <tissue evidence="2">Blood</tissue>
    </source>
</reference>
<dbReference type="GO" id="GO:0005524">
    <property type="term" value="F:ATP binding"/>
    <property type="evidence" value="ECO:0007669"/>
    <property type="project" value="InterPro"/>
</dbReference>
<dbReference type="InterPro" id="IPR049337">
    <property type="entry name" value="TOR1A_C"/>
</dbReference>
<dbReference type="Pfam" id="PF21376">
    <property type="entry name" value="TOR1A_C"/>
    <property type="match status" value="1"/>
</dbReference>
<evidence type="ECO:0000313" key="3">
    <source>
        <dbReference type="Proteomes" id="UP000465112"/>
    </source>
</evidence>
<name>A0A6A5ECF1_PERFL</name>
<dbReference type="GO" id="GO:0005635">
    <property type="term" value="C:nuclear envelope"/>
    <property type="evidence" value="ECO:0007669"/>
    <property type="project" value="TreeGrafter"/>
</dbReference>
<evidence type="ECO:0000313" key="2">
    <source>
        <dbReference type="EMBL" id="KAF1371452.1"/>
    </source>
</evidence>
<protein>
    <recommendedName>
        <fullName evidence="1">Torsin-1A C-terminal domain-containing protein</fullName>
    </recommendedName>
</protein>
<dbReference type="GO" id="GO:0019894">
    <property type="term" value="F:kinesin binding"/>
    <property type="evidence" value="ECO:0007669"/>
    <property type="project" value="TreeGrafter"/>
</dbReference>
<dbReference type="AlphaFoldDB" id="A0A6A5ECF1"/>
<evidence type="ECO:0000259" key="1">
    <source>
        <dbReference type="Pfam" id="PF21376"/>
    </source>
</evidence>
<keyword evidence="3" id="KW-1185">Reference proteome</keyword>
<dbReference type="Proteomes" id="UP000465112">
    <property type="component" value="Unassembled WGS sequence"/>
</dbReference>
<dbReference type="GO" id="GO:0016887">
    <property type="term" value="F:ATP hydrolysis activity"/>
    <property type="evidence" value="ECO:0007669"/>
    <property type="project" value="InterPro"/>
</dbReference>
<dbReference type="PANTHER" id="PTHR10760">
    <property type="entry name" value="TORSIN"/>
    <property type="match status" value="1"/>
</dbReference>
<gene>
    <name evidence="2" type="ORF">PFLUV_G00278120</name>
</gene>
<dbReference type="EMBL" id="VHII01000083">
    <property type="protein sequence ID" value="KAF1371452.1"/>
    <property type="molecule type" value="Genomic_DNA"/>
</dbReference>
<proteinExistence type="predicted"/>
<dbReference type="PANTHER" id="PTHR10760:SF14">
    <property type="entry name" value="TORSIN-1B"/>
    <property type="match status" value="1"/>
</dbReference>
<feature type="domain" description="Torsin-1A C-terminal" evidence="1">
    <location>
        <begin position="87"/>
        <end position="140"/>
    </location>
</feature>
<comment type="caution">
    <text evidence="2">The sequence shown here is derived from an EMBL/GenBank/DDBJ whole genome shotgun (WGS) entry which is preliminary data.</text>
</comment>
<organism evidence="2 3">
    <name type="scientific">Perca fluviatilis</name>
    <name type="common">European perch</name>
    <dbReference type="NCBI Taxonomy" id="8168"/>
    <lineage>
        <taxon>Eukaryota</taxon>
        <taxon>Metazoa</taxon>
        <taxon>Chordata</taxon>
        <taxon>Craniata</taxon>
        <taxon>Vertebrata</taxon>
        <taxon>Euteleostomi</taxon>
        <taxon>Actinopterygii</taxon>
        <taxon>Neopterygii</taxon>
        <taxon>Teleostei</taxon>
        <taxon>Neoteleostei</taxon>
        <taxon>Acanthomorphata</taxon>
        <taxon>Eupercaria</taxon>
        <taxon>Perciformes</taxon>
        <taxon>Percoidei</taxon>
        <taxon>Percidae</taxon>
        <taxon>Percinae</taxon>
        <taxon>Perca</taxon>
    </lineage>
</organism>
<accession>A0A6A5ECF1</accession>
<sequence>MKCDTNKANSNNVFTVSDLLSSNAGGQSITQTALDFWKAGRDREEIELNDLETALSLSVFNSNNSGLWHSGLITNNLVDFFVPFLPLEYRHVVQCVMAEMKAEGLHPDQNKADKVAKDVYYFPRSDKVFSVSGCKTICTRYHTSNDNI</sequence>
<dbReference type="GO" id="GO:0034504">
    <property type="term" value="P:protein localization to nucleus"/>
    <property type="evidence" value="ECO:0007669"/>
    <property type="project" value="TreeGrafter"/>
</dbReference>
<dbReference type="GO" id="GO:0005788">
    <property type="term" value="C:endoplasmic reticulum lumen"/>
    <property type="evidence" value="ECO:0007669"/>
    <property type="project" value="TreeGrafter"/>
</dbReference>
<dbReference type="InterPro" id="IPR010448">
    <property type="entry name" value="Torsin"/>
</dbReference>